<dbReference type="GO" id="GO:0051959">
    <property type="term" value="F:dynein light intermediate chain binding"/>
    <property type="evidence" value="ECO:0007669"/>
    <property type="project" value="InterPro"/>
</dbReference>
<dbReference type="InterPro" id="IPR041228">
    <property type="entry name" value="Dynein_C"/>
</dbReference>
<dbReference type="Pfam" id="PF18199">
    <property type="entry name" value="Dynein_C"/>
    <property type="match status" value="1"/>
</dbReference>
<sequence>PRCFWLPGFTYPTGFLTALLQTSARKNGIAIDTLSWEFPVVNTSAPSITQHAKDGSYCYGLFLEGSRWDFDNSCLTEPTPMELFCSMPVIHFKPVENKKKSSKGMYSCPLYMYPLRTGSRERPSFVISCDVKSGVQTSDYWTLSSAS</sequence>
<feature type="non-terminal residue" evidence="2">
    <location>
        <position position="147"/>
    </location>
</feature>
<reference evidence="2 3" key="1">
    <citation type="journal article" date="2011" name="Proc. Natl. Acad. Sci. U.S.A.">
        <title>Niche of harmful alga Aureococcus anophagefferens revealed through ecogenomics.</title>
        <authorList>
            <person name="Gobler C.J."/>
            <person name="Berry D.L."/>
            <person name="Dyhrman S.T."/>
            <person name="Wilhelm S.W."/>
            <person name="Salamov A."/>
            <person name="Lobanov A.V."/>
            <person name="Zhang Y."/>
            <person name="Collier J.L."/>
            <person name="Wurch L.L."/>
            <person name="Kustka A.B."/>
            <person name="Dill B.D."/>
            <person name="Shah M."/>
            <person name="VerBerkmoes N.C."/>
            <person name="Kuo A."/>
            <person name="Terry A."/>
            <person name="Pangilinan J."/>
            <person name="Lindquist E.A."/>
            <person name="Lucas S."/>
            <person name="Paulsen I.T."/>
            <person name="Hattenrath-Lehmann T.K."/>
            <person name="Talmage S.C."/>
            <person name="Walker E.A."/>
            <person name="Koch F."/>
            <person name="Burson A.M."/>
            <person name="Marcoval M.A."/>
            <person name="Tang Y.Z."/>
            <person name="Lecleir G.R."/>
            <person name="Coyne K.J."/>
            <person name="Berg G.M."/>
            <person name="Bertrand E.M."/>
            <person name="Saito M.A."/>
            <person name="Gladyshev V.N."/>
            <person name="Grigoriev I.V."/>
        </authorList>
    </citation>
    <scope>NUCLEOTIDE SEQUENCE [LARGE SCALE GENOMIC DNA]</scope>
    <source>
        <strain evidence="3">CCMP 1984</strain>
    </source>
</reference>
<dbReference type="OrthoDB" id="5593012at2759"/>
<dbReference type="Gene3D" id="3.10.490.20">
    <property type="match status" value="1"/>
</dbReference>
<dbReference type="Proteomes" id="UP000002729">
    <property type="component" value="Unassembled WGS sequence"/>
</dbReference>
<dbReference type="KEGG" id="aaf:AURANDRAFT_7706"/>
<dbReference type="GO" id="GO:0030286">
    <property type="term" value="C:dynein complex"/>
    <property type="evidence" value="ECO:0007669"/>
    <property type="project" value="InterPro"/>
</dbReference>
<dbReference type="GO" id="GO:0007018">
    <property type="term" value="P:microtubule-based movement"/>
    <property type="evidence" value="ECO:0007669"/>
    <property type="project" value="InterPro"/>
</dbReference>
<feature type="domain" description="Dynein heavy chain C-terminal" evidence="1">
    <location>
        <begin position="1"/>
        <end position="145"/>
    </location>
</feature>
<gene>
    <name evidence="2" type="ORF">AURANDRAFT_7706</name>
</gene>
<dbReference type="FunFam" id="3.10.490.20:FF:000008">
    <property type="entry name" value="dynein heavy chain 2, axonemal"/>
    <property type="match status" value="1"/>
</dbReference>
<dbReference type="InParanoid" id="F0YHG4"/>
<dbReference type="PANTHER" id="PTHR46961">
    <property type="entry name" value="DYNEIN HEAVY CHAIN 1, AXONEMAL-LIKE PROTEIN"/>
    <property type="match status" value="1"/>
</dbReference>
<protein>
    <recommendedName>
        <fullName evidence="1">Dynein heavy chain C-terminal domain-containing protein</fullName>
    </recommendedName>
</protein>
<dbReference type="InterPro" id="IPR026983">
    <property type="entry name" value="DHC"/>
</dbReference>
<dbReference type="GeneID" id="20229003"/>
<proteinExistence type="predicted"/>
<dbReference type="GO" id="GO:0045505">
    <property type="term" value="F:dynein intermediate chain binding"/>
    <property type="evidence" value="ECO:0007669"/>
    <property type="project" value="InterPro"/>
</dbReference>
<organism evidence="3">
    <name type="scientific">Aureococcus anophagefferens</name>
    <name type="common">Harmful bloom alga</name>
    <dbReference type="NCBI Taxonomy" id="44056"/>
    <lineage>
        <taxon>Eukaryota</taxon>
        <taxon>Sar</taxon>
        <taxon>Stramenopiles</taxon>
        <taxon>Ochrophyta</taxon>
        <taxon>Pelagophyceae</taxon>
        <taxon>Pelagomonadales</taxon>
        <taxon>Pelagomonadaceae</taxon>
        <taxon>Aureococcus</taxon>
    </lineage>
</organism>
<evidence type="ECO:0000313" key="2">
    <source>
        <dbReference type="EMBL" id="EGB05481.1"/>
    </source>
</evidence>
<evidence type="ECO:0000259" key="1">
    <source>
        <dbReference type="Pfam" id="PF18199"/>
    </source>
</evidence>
<feature type="non-terminal residue" evidence="2">
    <location>
        <position position="1"/>
    </location>
</feature>
<keyword evidence="3" id="KW-1185">Reference proteome</keyword>
<dbReference type="RefSeq" id="XP_009039863.1">
    <property type="nucleotide sequence ID" value="XM_009041615.1"/>
</dbReference>
<dbReference type="OMA" id="WEFIVIN"/>
<dbReference type="eggNOG" id="KOG3595">
    <property type="taxonomic scope" value="Eukaryota"/>
</dbReference>
<dbReference type="PANTHER" id="PTHR46961:SF8">
    <property type="entry name" value="DYNEIN AXONEMAL HEAVY CHAIN 7"/>
    <property type="match status" value="1"/>
</dbReference>
<evidence type="ECO:0000313" key="3">
    <source>
        <dbReference type="Proteomes" id="UP000002729"/>
    </source>
</evidence>
<accession>F0YHG4</accession>
<dbReference type="EMBL" id="GL833141">
    <property type="protein sequence ID" value="EGB05481.1"/>
    <property type="molecule type" value="Genomic_DNA"/>
</dbReference>
<name>F0YHG4_AURAN</name>
<dbReference type="AlphaFoldDB" id="F0YHG4"/>
<dbReference type="InterPro" id="IPR043160">
    <property type="entry name" value="Dynein_C_barrel"/>
</dbReference>